<sequence length="60" mass="6759">MIPLAGSPPMHPSSSRFTAARKPGFDLDVLNNALIVILWLPFARINRRITIKWDREGEAT</sequence>
<comment type="caution">
    <text evidence="1">The sequence shown here is derived from an EMBL/GenBank/DDBJ whole genome shotgun (WGS) entry which is preliminary data.</text>
</comment>
<organism evidence="1 2">
    <name type="scientific">Nonomuraea fuscirosea</name>
    <dbReference type="NCBI Taxonomy" id="1291556"/>
    <lineage>
        <taxon>Bacteria</taxon>
        <taxon>Bacillati</taxon>
        <taxon>Actinomycetota</taxon>
        <taxon>Actinomycetes</taxon>
        <taxon>Streptosporangiales</taxon>
        <taxon>Streptosporangiaceae</taxon>
        <taxon>Nonomuraea</taxon>
    </lineage>
</organism>
<keyword evidence="2" id="KW-1185">Reference proteome</keyword>
<evidence type="ECO:0000313" key="1">
    <source>
        <dbReference type="EMBL" id="PRX66820.1"/>
    </source>
</evidence>
<dbReference type="AlphaFoldDB" id="A0A2T0N3W2"/>
<accession>A0A2T0N3W2</accession>
<name>A0A2T0N3W2_9ACTN</name>
<dbReference type="EMBL" id="PVNG01000005">
    <property type="protein sequence ID" value="PRX66820.1"/>
    <property type="molecule type" value="Genomic_DNA"/>
</dbReference>
<evidence type="ECO:0000313" key="2">
    <source>
        <dbReference type="Proteomes" id="UP000238312"/>
    </source>
</evidence>
<protein>
    <submittedName>
        <fullName evidence="1">Uncharacterized protein</fullName>
    </submittedName>
</protein>
<dbReference type="Proteomes" id="UP000238312">
    <property type="component" value="Unassembled WGS sequence"/>
</dbReference>
<proteinExistence type="predicted"/>
<gene>
    <name evidence="1" type="ORF">B0I32_105260</name>
</gene>
<reference evidence="1 2" key="1">
    <citation type="submission" date="2018-03" db="EMBL/GenBank/DDBJ databases">
        <title>Genomic Encyclopedia of Type Strains, Phase III (KMG-III): the genomes of soil and plant-associated and newly described type strains.</title>
        <authorList>
            <person name="Whitman W."/>
        </authorList>
    </citation>
    <scope>NUCLEOTIDE SEQUENCE [LARGE SCALE GENOMIC DNA]</scope>
    <source>
        <strain evidence="1 2">CGMCC 4.7104</strain>
    </source>
</reference>